<keyword evidence="4" id="KW-0862">Zinc</keyword>
<keyword evidence="1" id="KW-0479">Metal-binding</keyword>
<feature type="non-terminal residue" evidence="7">
    <location>
        <position position="1"/>
    </location>
</feature>
<keyword evidence="3" id="KW-0863">Zinc-finger</keyword>
<dbReference type="InterPro" id="IPR051366">
    <property type="entry name" value="DEF8"/>
</dbReference>
<evidence type="ECO:0000259" key="5">
    <source>
        <dbReference type="SMART" id="SM01175"/>
    </source>
</evidence>
<proteinExistence type="predicted"/>
<organism evidence="6 7">
    <name type="scientific">Actinia tenebrosa</name>
    <name type="common">Australian red waratah sea anemone</name>
    <dbReference type="NCBI Taxonomy" id="6105"/>
    <lineage>
        <taxon>Eukaryota</taxon>
        <taxon>Metazoa</taxon>
        <taxon>Cnidaria</taxon>
        <taxon>Anthozoa</taxon>
        <taxon>Hexacorallia</taxon>
        <taxon>Actiniaria</taxon>
        <taxon>Actiniidae</taxon>
        <taxon>Actinia</taxon>
    </lineage>
</organism>
<dbReference type="KEGG" id="aten:116292741"/>
<dbReference type="PANTHER" id="PTHR12326">
    <property type="entry name" value="PLECKSTRIN HOMOLOGY DOMAIN CONTAINING PROTEIN"/>
    <property type="match status" value="1"/>
</dbReference>
<gene>
    <name evidence="7" type="primary">LOC116292741</name>
</gene>
<evidence type="ECO:0000313" key="7">
    <source>
        <dbReference type="RefSeq" id="XP_031555951.1"/>
    </source>
</evidence>
<dbReference type="AlphaFoldDB" id="A0A6P8HJD2"/>
<keyword evidence="2" id="KW-0677">Repeat</keyword>
<keyword evidence="6" id="KW-1185">Reference proteome</keyword>
<dbReference type="GeneID" id="116292741"/>
<dbReference type="SMART" id="SM01175">
    <property type="entry name" value="DUF4206"/>
    <property type="match status" value="1"/>
</dbReference>
<sequence length="211" mass="24891">GEHSEARLCDYSGQFFCEDCHWNDQVIIPARVIHNWDFSLYKVSRQTKQFLDLMIKKPLLDLEQLNPALFKFVGELREIKRLREEILIMKKYFMSCRMALESKLLLHLQDHQHFVDNSNVYSLQDILEVENGSMLPFVTRVHSLFLTHIKSDCELCRAKGFVCETCKVNEIIFAFDPHAVQCAKCRTVFHKLCFKKDSCPKCQRIRKRTSK</sequence>
<protein>
    <submittedName>
        <fullName evidence="7">Differentially expressed in FDCP 8-like</fullName>
    </submittedName>
</protein>
<dbReference type="Pfam" id="PF13901">
    <property type="entry name" value="RH_dom"/>
    <property type="match status" value="1"/>
</dbReference>
<evidence type="ECO:0000256" key="2">
    <source>
        <dbReference type="ARBA" id="ARBA00022737"/>
    </source>
</evidence>
<evidence type="ECO:0000256" key="3">
    <source>
        <dbReference type="ARBA" id="ARBA00022771"/>
    </source>
</evidence>
<dbReference type="GO" id="GO:0008270">
    <property type="term" value="F:zinc ion binding"/>
    <property type="evidence" value="ECO:0007669"/>
    <property type="project" value="UniProtKB-KW"/>
</dbReference>
<dbReference type="InterPro" id="IPR025258">
    <property type="entry name" value="RH_dom"/>
</dbReference>
<dbReference type="RefSeq" id="XP_031555951.1">
    <property type="nucleotide sequence ID" value="XM_031700091.1"/>
</dbReference>
<dbReference type="Proteomes" id="UP000515163">
    <property type="component" value="Unplaced"/>
</dbReference>
<evidence type="ECO:0000313" key="6">
    <source>
        <dbReference type="Proteomes" id="UP000515163"/>
    </source>
</evidence>
<evidence type="ECO:0000256" key="4">
    <source>
        <dbReference type="ARBA" id="ARBA00022833"/>
    </source>
</evidence>
<name>A0A6P8HJD2_ACTTE</name>
<dbReference type="PANTHER" id="PTHR12326:SF3">
    <property type="entry name" value="DIFFERENTIALLY EXPRESSED IN FDCP 8 HOMOLOG"/>
    <property type="match status" value="1"/>
</dbReference>
<evidence type="ECO:0000256" key="1">
    <source>
        <dbReference type="ARBA" id="ARBA00022723"/>
    </source>
</evidence>
<dbReference type="InParanoid" id="A0A6P8HJD2"/>
<accession>A0A6P8HJD2</accession>
<feature type="domain" description="Rubicon Homology" evidence="5">
    <location>
        <begin position="7"/>
        <end position="209"/>
    </location>
</feature>
<dbReference type="OrthoDB" id="1918044at2759"/>
<reference evidence="7" key="1">
    <citation type="submission" date="2025-08" db="UniProtKB">
        <authorList>
            <consortium name="RefSeq"/>
        </authorList>
    </citation>
    <scope>IDENTIFICATION</scope>
    <source>
        <tissue evidence="7">Tentacle</tissue>
    </source>
</reference>